<evidence type="ECO:0000259" key="6">
    <source>
        <dbReference type="SMART" id="SM00385"/>
    </source>
</evidence>
<dbReference type="PIRSF" id="PIRSF028758">
    <property type="entry name" value="Cyclin, C/H/G types"/>
    <property type="match status" value="1"/>
</dbReference>
<dbReference type="CDD" id="cd20534">
    <property type="entry name" value="CYCLIN_CCNM_CCNQ_rpt1"/>
    <property type="match status" value="1"/>
</dbReference>
<name>A0A6J8AGU5_MYTCO</name>
<dbReference type="InterPro" id="IPR048053">
    <property type="entry name" value="Cyclin-Q_second_cyclin_box"/>
</dbReference>
<dbReference type="PANTHER" id="PTHR10026">
    <property type="entry name" value="CYCLIN"/>
    <property type="match status" value="1"/>
</dbReference>
<sequence>MTDNTAKVHFRVIRFIHEAGLRLRLKSVPLATACIVYHRFFKEYTLQQYDPYLIASTTLYIAGKVEETQVTLRDVVNVCYRTLHRSKPPLEMGDMFFALKETIAKCELFVLRALQFRVVYNHPHRYLLHYLTFIKEWMEPYKWDELPLTRTAWALLRDSYHSTLCLQYKPQHIAVAILYMTLESHGAEVPFEETAVTPWWKVFAEDISLEIIKQIVEELINTYDLEMTSS</sequence>
<dbReference type="InterPro" id="IPR013763">
    <property type="entry name" value="Cyclin-like_dom"/>
</dbReference>
<dbReference type="Pfam" id="PF00134">
    <property type="entry name" value="Cyclin_N"/>
    <property type="match status" value="1"/>
</dbReference>
<evidence type="ECO:0000313" key="8">
    <source>
        <dbReference type="Proteomes" id="UP000507470"/>
    </source>
</evidence>
<evidence type="ECO:0000256" key="1">
    <source>
        <dbReference type="ARBA" id="ARBA00010390"/>
    </source>
</evidence>
<comment type="similarity">
    <text evidence="1">Belongs to the cyclin family. Cyclin-like FAM58 subfamily.</text>
</comment>
<dbReference type="InterPro" id="IPR036915">
    <property type="entry name" value="Cyclin-like_sf"/>
</dbReference>
<dbReference type="OrthoDB" id="79090at2759"/>
<accession>A0A6J8AGU5</accession>
<keyword evidence="3 5" id="KW-0195">Cyclin</keyword>
<dbReference type="EMBL" id="CACVKT020001353">
    <property type="protein sequence ID" value="CAC5366963.1"/>
    <property type="molecule type" value="Genomic_DNA"/>
</dbReference>
<evidence type="ECO:0000313" key="7">
    <source>
        <dbReference type="EMBL" id="CAC5366963.1"/>
    </source>
</evidence>
<evidence type="ECO:0000256" key="3">
    <source>
        <dbReference type="ARBA" id="ARBA00023127"/>
    </source>
</evidence>
<dbReference type="Gene3D" id="1.10.472.10">
    <property type="entry name" value="Cyclin-like"/>
    <property type="match status" value="2"/>
</dbReference>
<dbReference type="InterPro" id="IPR043198">
    <property type="entry name" value="Cyclin/Ssn8"/>
</dbReference>
<proteinExistence type="inferred from homology"/>
<dbReference type="CDD" id="cd20535">
    <property type="entry name" value="CYCLIN_CCNM_CCNQ_rpt2"/>
    <property type="match status" value="1"/>
</dbReference>
<evidence type="ECO:0000256" key="5">
    <source>
        <dbReference type="RuleBase" id="RU000383"/>
    </source>
</evidence>
<reference evidence="7 8" key="1">
    <citation type="submission" date="2020-06" db="EMBL/GenBank/DDBJ databases">
        <authorList>
            <person name="Li R."/>
            <person name="Bekaert M."/>
        </authorList>
    </citation>
    <scope>NUCLEOTIDE SEQUENCE [LARGE SCALE GENOMIC DNA]</scope>
    <source>
        <strain evidence="8">wild</strain>
    </source>
</reference>
<dbReference type="InterPro" id="IPR006671">
    <property type="entry name" value="Cyclin_N"/>
</dbReference>
<dbReference type="SUPFAM" id="SSF47954">
    <property type="entry name" value="Cyclin-like"/>
    <property type="match status" value="2"/>
</dbReference>
<evidence type="ECO:0000256" key="2">
    <source>
        <dbReference type="ARBA" id="ARBA00019501"/>
    </source>
</evidence>
<protein>
    <recommendedName>
        <fullName evidence="2">Cyclin-Q</fullName>
    </recommendedName>
    <alternativeName>
        <fullName evidence="4">Cyclin-related protein FAM58A</fullName>
    </alternativeName>
</protein>
<evidence type="ECO:0000256" key="4">
    <source>
        <dbReference type="ARBA" id="ARBA00032419"/>
    </source>
</evidence>
<organism evidence="7 8">
    <name type="scientific">Mytilus coruscus</name>
    <name type="common">Sea mussel</name>
    <dbReference type="NCBI Taxonomy" id="42192"/>
    <lineage>
        <taxon>Eukaryota</taxon>
        <taxon>Metazoa</taxon>
        <taxon>Spiralia</taxon>
        <taxon>Lophotrochozoa</taxon>
        <taxon>Mollusca</taxon>
        <taxon>Bivalvia</taxon>
        <taxon>Autobranchia</taxon>
        <taxon>Pteriomorphia</taxon>
        <taxon>Mytilida</taxon>
        <taxon>Mytiloidea</taxon>
        <taxon>Mytilidae</taxon>
        <taxon>Mytilinae</taxon>
        <taxon>Mytilus</taxon>
    </lineage>
</organism>
<keyword evidence="8" id="KW-1185">Reference proteome</keyword>
<feature type="domain" description="Cyclin-like" evidence="6">
    <location>
        <begin position="14"/>
        <end position="112"/>
    </location>
</feature>
<dbReference type="GO" id="GO:0016538">
    <property type="term" value="F:cyclin-dependent protein serine/threonine kinase regulator activity"/>
    <property type="evidence" value="ECO:0007669"/>
    <property type="project" value="InterPro"/>
</dbReference>
<gene>
    <name evidence="7" type="ORF">MCOR_7047</name>
</gene>
<dbReference type="FunFam" id="1.10.472.10:FF:000042">
    <property type="entry name" value="FAM58A isoform 1"/>
    <property type="match status" value="1"/>
</dbReference>
<dbReference type="InterPro" id="IPR048055">
    <property type="entry name" value="Cyclin-Q_first_cyclin_box"/>
</dbReference>
<dbReference type="SMART" id="SM00385">
    <property type="entry name" value="CYCLIN"/>
    <property type="match status" value="1"/>
</dbReference>
<dbReference type="Pfam" id="PF21797">
    <property type="entry name" value="CycT2-like_C"/>
    <property type="match status" value="1"/>
</dbReference>
<dbReference type="GO" id="GO:0006357">
    <property type="term" value="P:regulation of transcription by RNA polymerase II"/>
    <property type="evidence" value="ECO:0007669"/>
    <property type="project" value="InterPro"/>
</dbReference>
<dbReference type="Proteomes" id="UP000507470">
    <property type="component" value="Unassembled WGS sequence"/>
</dbReference>
<dbReference type="AlphaFoldDB" id="A0A6J8AGU5"/>